<dbReference type="InterPro" id="IPR039426">
    <property type="entry name" value="TonB-dep_rcpt-like"/>
</dbReference>
<keyword evidence="1" id="KW-0472">Membrane</keyword>
<dbReference type="AlphaFoldDB" id="A0A2W4YME9"/>
<feature type="compositionally biased region" description="Pro residues" evidence="2">
    <location>
        <begin position="32"/>
        <end position="41"/>
    </location>
</feature>
<evidence type="ECO:0000313" key="5">
    <source>
        <dbReference type="EMBL" id="PZO70794.1"/>
    </source>
</evidence>
<evidence type="ECO:0000313" key="6">
    <source>
        <dbReference type="Proteomes" id="UP000249555"/>
    </source>
</evidence>
<evidence type="ECO:0000256" key="3">
    <source>
        <dbReference type="SAM" id="SignalP"/>
    </source>
</evidence>
<dbReference type="InterPro" id="IPR012910">
    <property type="entry name" value="Plug_dom"/>
</dbReference>
<evidence type="ECO:0000256" key="2">
    <source>
        <dbReference type="SAM" id="MobiDB-lite"/>
    </source>
</evidence>
<feature type="non-terminal residue" evidence="5">
    <location>
        <position position="141"/>
    </location>
</feature>
<keyword evidence="1" id="KW-0813">Transport</keyword>
<sequence>MQVTRTVLSRALSLALLGMASASALAQSPQAQTPPPTPATPPAESETLTQLDTVSVTGYRQSLQFATEAKRDSTGFTDSIFAEDLGKFPDTNIAESLTRIPGIQLNRDVNGEGLNIAIRGLGSSFTKTLINGASVATASIG</sequence>
<feature type="domain" description="TonB-dependent receptor plug" evidence="4">
    <location>
        <begin position="70"/>
        <end position="137"/>
    </location>
</feature>
<dbReference type="InterPro" id="IPR037066">
    <property type="entry name" value="Plug_dom_sf"/>
</dbReference>
<reference evidence="5 6" key="1">
    <citation type="submission" date="2017-08" db="EMBL/GenBank/DDBJ databases">
        <title>Infants hospitalized years apart are colonized by the same room-sourced microbial strains.</title>
        <authorList>
            <person name="Brooks B."/>
            <person name="Olm M.R."/>
            <person name="Firek B.A."/>
            <person name="Baker R."/>
            <person name="Thomas B.C."/>
            <person name="Morowitz M.J."/>
            <person name="Banfield J.F."/>
        </authorList>
    </citation>
    <scope>NUCLEOTIDE SEQUENCE [LARGE SCALE GENOMIC DNA]</scope>
    <source>
        <strain evidence="5">S2_018_000_R3_119</strain>
    </source>
</reference>
<keyword evidence="5" id="KW-0675">Receptor</keyword>
<dbReference type="Gene3D" id="2.170.130.10">
    <property type="entry name" value="TonB-dependent receptor, plug domain"/>
    <property type="match status" value="1"/>
</dbReference>
<keyword evidence="1" id="KW-0998">Cell outer membrane</keyword>
<keyword evidence="1" id="KW-1134">Transmembrane beta strand</keyword>
<feature type="chain" id="PRO_5016040469" evidence="3">
    <location>
        <begin position="27"/>
        <end position="141"/>
    </location>
</feature>
<comment type="subcellular location">
    <subcellularLocation>
        <location evidence="1">Cell outer membrane</location>
        <topology evidence="1">Multi-pass membrane protein</topology>
    </subcellularLocation>
</comment>
<feature type="region of interest" description="Disordered" evidence="2">
    <location>
        <begin position="26"/>
        <end position="50"/>
    </location>
</feature>
<dbReference type="Pfam" id="PF07715">
    <property type="entry name" value="Plug"/>
    <property type="match status" value="1"/>
</dbReference>
<dbReference type="PANTHER" id="PTHR40980:SF3">
    <property type="entry name" value="TONB-DEPENDENT RECEPTOR-LIKE BETA-BARREL DOMAIN-CONTAINING PROTEIN"/>
    <property type="match status" value="1"/>
</dbReference>
<protein>
    <submittedName>
        <fullName evidence="5">TonB-dependent receptor</fullName>
    </submittedName>
</protein>
<evidence type="ECO:0000256" key="1">
    <source>
        <dbReference type="PROSITE-ProRule" id="PRU01360"/>
    </source>
</evidence>
<accession>A0A2W4YME9</accession>
<feature type="signal peptide" evidence="3">
    <location>
        <begin position="1"/>
        <end position="26"/>
    </location>
</feature>
<dbReference type="GO" id="GO:0009279">
    <property type="term" value="C:cell outer membrane"/>
    <property type="evidence" value="ECO:0007669"/>
    <property type="project" value="UniProtKB-SubCell"/>
</dbReference>
<dbReference type="PANTHER" id="PTHR40980">
    <property type="entry name" value="PLUG DOMAIN-CONTAINING PROTEIN"/>
    <property type="match status" value="1"/>
</dbReference>
<comment type="similarity">
    <text evidence="1">Belongs to the TonB-dependent receptor family.</text>
</comment>
<organism evidence="5 6">
    <name type="scientific">Sphingomonas taxi</name>
    <dbReference type="NCBI Taxonomy" id="1549858"/>
    <lineage>
        <taxon>Bacteria</taxon>
        <taxon>Pseudomonadati</taxon>
        <taxon>Pseudomonadota</taxon>
        <taxon>Alphaproteobacteria</taxon>
        <taxon>Sphingomonadales</taxon>
        <taxon>Sphingomonadaceae</taxon>
        <taxon>Sphingomonas</taxon>
    </lineage>
</organism>
<proteinExistence type="inferred from homology"/>
<dbReference type="PROSITE" id="PS52016">
    <property type="entry name" value="TONB_DEPENDENT_REC_3"/>
    <property type="match status" value="1"/>
</dbReference>
<dbReference type="EMBL" id="QFMX01000093">
    <property type="protein sequence ID" value="PZO70794.1"/>
    <property type="molecule type" value="Genomic_DNA"/>
</dbReference>
<comment type="caution">
    <text evidence="5">The sequence shown here is derived from an EMBL/GenBank/DDBJ whole genome shotgun (WGS) entry which is preliminary data.</text>
</comment>
<dbReference type="Proteomes" id="UP000249555">
    <property type="component" value="Unassembled WGS sequence"/>
</dbReference>
<dbReference type="SUPFAM" id="SSF56935">
    <property type="entry name" value="Porins"/>
    <property type="match status" value="1"/>
</dbReference>
<name>A0A2W4YME9_9SPHN</name>
<keyword evidence="3" id="KW-0732">Signal</keyword>
<evidence type="ECO:0000259" key="4">
    <source>
        <dbReference type="Pfam" id="PF07715"/>
    </source>
</evidence>
<keyword evidence="1" id="KW-0812">Transmembrane</keyword>
<gene>
    <name evidence="5" type="ORF">DI640_14750</name>
</gene>